<feature type="compositionally biased region" description="Basic and acidic residues" evidence="1">
    <location>
        <begin position="269"/>
        <end position="294"/>
    </location>
</feature>
<proteinExistence type="predicted"/>
<keyword evidence="3" id="KW-1185">Reference proteome</keyword>
<feature type="region of interest" description="Disordered" evidence="1">
    <location>
        <begin position="521"/>
        <end position="540"/>
    </location>
</feature>
<protein>
    <submittedName>
        <fullName evidence="2">Uncharacterized protein</fullName>
    </submittedName>
</protein>
<evidence type="ECO:0000313" key="2">
    <source>
        <dbReference type="EMBL" id="KAJ8883293.1"/>
    </source>
</evidence>
<name>A0ABQ9HG45_9NEOP</name>
<feature type="compositionally biased region" description="Polar residues" evidence="1">
    <location>
        <begin position="521"/>
        <end position="531"/>
    </location>
</feature>
<reference evidence="2 3" key="1">
    <citation type="submission" date="2023-02" db="EMBL/GenBank/DDBJ databases">
        <title>LHISI_Scaffold_Assembly.</title>
        <authorList>
            <person name="Stuart O.P."/>
            <person name="Cleave R."/>
            <person name="Magrath M.J.L."/>
            <person name="Mikheyev A.S."/>
        </authorList>
    </citation>
    <scope>NUCLEOTIDE SEQUENCE [LARGE SCALE GENOMIC DNA]</scope>
    <source>
        <strain evidence="2">Daus_M_001</strain>
        <tissue evidence="2">Leg muscle</tissue>
    </source>
</reference>
<comment type="caution">
    <text evidence="2">The sequence shown here is derived from an EMBL/GenBank/DDBJ whole genome shotgun (WGS) entry which is preliminary data.</text>
</comment>
<accession>A0ABQ9HG45</accession>
<gene>
    <name evidence="2" type="ORF">PR048_015136</name>
</gene>
<dbReference type="Proteomes" id="UP001159363">
    <property type="component" value="Chromosome 4"/>
</dbReference>
<evidence type="ECO:0000313" key="3">
    <source>
        <dbReference type="Proteomes" id="UP001159363"/>
    </source>
</evidence>
<evidence type="ECO:0000256" key="1">
    <source>
        <dbReference type="SAM" id="MobiDB-lite"/>
    </source>
</evidence>
<sequence>MPTSRDWFTSTPLRKYVTRSIRSRIPLLIIFVNTGLDTSSFFRVLLNRREDWQGREHILRRRVIFDSKVHHLSVLVEDCNDHLVCSLRDHWNANEALWCKGHFKTWRDHRRKFVHCFDRPAILQQQVSFFLIPPTPRCPPSTDSTANSSLSSCWRALSAGVFQLKAGNRGHSMFFNLPPPSTRPSANLEPAVVGPFASKVCRATTVLYASVRCRPPTALGASPTARPDSCRIVSSRILGSPAIPPPPPHNTRTQRNFRPIKVIEACMEQRRSERVGETIDPREDPKTNGIVRHDSHTRRKSGVTLPAIEPGSQMWEASRLTAQPPRSILLFKSTNRPDFITGPHTLGTCPGAQEFWCSTPKQGEMAKKEAASKISLELLPEAASKMVRNRYPSPLCSHSFKRLPPLRILGFGHLQPLPTPRQPSLLFLTTTASSTKQRRHDDSLCDSMLLKETLPHFKYLELTYDFEMGLSICKDMRGDVSRLLRGKCVSGQGGCIVRVLGPKAACAETADRELVLLTGSLNSNRNSSTRPETSDKGVSLPARTELLDNPEMWPIFGTSLLPTPARCCILKNGIRHEDDARRFQRKTATPRQQGCRNGLTTMLFRLKRLTANTAILYDEPGRKDGPVKEHFGVFDVAPRTTRCLVFGEPILLEEDYWLRIPVRFWFYIHLRCSRPQRTSSLSTIRRYAVRDYVDTGDFAHEIPAIKQASLDLQIRTQKLLTPGNFPIKSYQWSSATFGLARNRCFQDSEYLEESQQGRVVAQQGVDLPRPEGRVPPGNEICRRRNERLAGYFKLFKLDHILPLPSCAVFLSRRPGLQGVLVKAAKIRAIPSSWSEKTNLRNNFFRLVWNNLVSLLPACRVYTPHYENTARQFRALHLVAMAHLIRVAVSPLKLLRFSPSNTNMRPALQYKCGGKRRPPRKLTPTSCSISMIPTYENPGRHHSRNRIPDVRAVSLLASRQGSGFNTRLGHSGFSHVGIVMDDAVGRWVFSRFPRTFIPVMLHAHLEHPHRLSRPRGKQFSKSKIFSPVSEENYTSVGRMAEELCLATDTVCRQTRHGSVVVIARLRRNQATPFPFPFPLRRQYSTLHYGRCWLPGSPLPSPWTVNNPTNLRRRGELFLIVPLNQLRHPLDRRTRWLPTARSVIVLQREEQGRKNVTSTAQSIPASLLPHRCTRVCRVQTEIPPQFSPCPASLQCSRVLRAPSRTVGFNRRVPHPLVHSHHEHLVHLGLEISRRHPHSARWPSPKTAGQYSCLSSTLVVFSSRGRRRGCDASQVSLLSIILRYPPGGQGSERGFLGVRRESRWVTPTEAEHAVPGARGWCELKHILTLFYIIL</sequence>
<feature type="region of interest" description="Disordered" evidence="1">
    <location>
        <begin position="269"/>
        <end position="299"/>
    </location>
</feature>
<dbReference type="EMBL" id="JARBHB010000005">
    <property type="protein sequence ID" value="KAJ8883293.1"/>
    <property type="molecule type" value="Genomic_DNA"/>
</dbReference>
<organism evidence="2 3">
    <name type="scientific">Dryococelus australis</name>
    <dbReference type="NCBI Taxonomy" id="614101"/>
    <lineage>
        <taxon>Eukaryota</taxon>
        <taxon>Metazoa</taxon>
        <taxon>Ecdysozoa</taxon>
        <taxon>Arthropoda</taxon>
        <taxon>Hexapoda</taxon>
        <taxon>Insecta</taxon>
        <taxon>Pterygota</taxon>
        <taxon>Neoptera</taxon>
        <taxon>Polyneoptera</taxon>
        <taxon>Phasmatodea</taxon>
        <taxon>Verophasmatodea</taxon>
        <taxon>Anareolatae</taxon>
        <taxon>Phasmatidae</taxon>
        <taxon>Eurycanthinae</taxon>
        <taxon>Dryococelus</taxon>
    </lineage>
</organism>